<evidence type="ECO:0000256" key="1">
    <source>
        <dbReference type="SAM" id="SignalP"/>
    </source>
</evidence>
<dbReference type="RefSeq" id="WP_377380661.1">
    <property type="nucleotide sequence ID" value="NZ_JBHSSW010000055.1"/>
</dbReference>
<reference evidence="3" key="1">
    <citation type="journal article" date="2019" name="Int. J. Syst. Evol. Microbiol.">
        <title>The Global Catalogue of Microorganisms (GCM) 10K type strain sequencing project: providing services to taxonomists for standard genome sequencing and annotation.</title>
        <authorList>
            <consortium name="The Broad Institute Genomics Platform"/>
            <consortium name="The Broad Institute Genome Sequencing Center for Infectious Disease"/>
            <person name="Wu L."/>
            <person name="Ma J."/>
        </authorList>
    </citation>
    <scope>NUCLEOTIDE SEQUENCE [LARGE SCALE GENOMIC DNA]</scope>
    <source>
        <strain evidence="3">CGMCC-1.15741</strain>
    </source>
</reference>
<dbReference type="Proteomes" id="UP001596303">
    <property type="component" value="Unassembled WGS sequence"/>
</dbReference>
<evidence type="ECO:0000313" key="2">
    <source>
        <dbReference type="EMBL" id="MFC6199537.1"/>
    </source>
</evidence>
<keyword evidence="3" id="KW-1185">Reference proteome</keyword>
<comment type="caution">
    <text evidence="2">The sequence shown here is derived from an EMBL/GenBank/DDBJ whole genome shotgun (WGS) entry which is preliminary data.</text>
</comment>
<protein>
    <submittedName>
        <fullName evidence="2">Uncharacterized protein</fullName>
    </submittedName>
</protein>
<gene>
    <name evidence="2" type="ORF">ACFQDM_15750</name>
</gene>
<evidence type="ECO:0000313" key="3">
    <source>
        <dbReference type="Proteomes" id="UP001596303"/>
    </source>
</evidence>
<name>A0ABW1SE30_9PROT</name>
<feature type="signal peptide" evidence="1">
    <location>
        <begin position="1"/>
        <end position="19"/>
    </location>
</feature>
<accession>A0ABW1SE30</accession>
<sequence length="137" mass="14717">MPGRLVVLALLISSARATAEVPDAVAQAIMTCRAIEGSDQRLDCFDAIQVVPSGVARHFDGFGTGSIPQFHAEAGTVVEYESGDAILLIDLLDARGEVLRNLHRAGSGIGRHVFDRSGLYKMRVTATGTWQIRLNDP</sequence>
<dbReference type="EMBL" id="JBHSSW010000055">
    <property type="protein sequence ID" value="MFC6199537.1"/>
    <property type="molecule type" value="Genomic_DNA"/>
</dbReference>
<organism evidence="2 3">
    <name type="scientific">Ponticaulis profundi</name>
    <dbReference type="NCBI Taxonomy" id="2665222"/>
    <lineage>
        <taxon>Bacteria</taxon>
        <taxon>Pseudomonadati</taxon>
        <taxon>Pseudomonadota</taxon>
        <taxon>Alphaproteobacteria</taxon>
        <taxon>Hyphomonadales</taxon>
        <taxon>Hyphomonadaceae</taxon>
        <taxon>Ponticaulis</taxon>
    </lineage>
</organism>
<keyword evidence="1" id="KW-0732">Signal</keyword>
<proteinExistence type="predicted"/>
<feature type="chain" id="PRO_5046792884" evidence="1">
    <location>
        <begin position="20"/>
        <end position="137"/>
    </location>
</feature>